<feature type="region of interest" description="Disordered" evidence="2">
    <location>
        <begin position="811"/>
        <end position="857"/>
    </location>
</feature>
<organism evidence="3 4">
    <name type="scientific">Pyricularia oryzae</name>
    <name type="common">Rice blast fungus</name>
    <name type="synonym">Magnaporthe oryzae</name>
    <dbReference type="NCBI Taxonomy" id="318829"/>
    <lineage>
        <taxon>Eukaryota</taxon>
        <taxon>Fungi</taxon>
        <taxon>Dikarya</taxon>
        <taxon>Ascomycota</taxon>
        <taxon>Pezizomycotina</taxon>
        <taxon>Sordariomycetes</taxon>
        <taxon>Sordariomycetidae</taxon>
        <taxon>Magnaporthales</taxon>
        <taxon>Pyriculariaceae</taxon>
        <taxon>Pyricularia</taxon>
    </lineage>
</organism>
<dbReference type="InterPro" id="IPR038336">
    <property type="entry name" value="NET_sf"/>
</dbReference>
<feature type="compositionally biased region" description="Basic and acidic residues" evidence="2">
    <location>
        <begin position="131"/>
        <end position="150"/>
    </location>
</feature>
<feature type="compositionally biased region" description="Polar residues" evidence="2">
    <location>
        <begin position="74"/>
        <end position="89"/>
    </location>
</feature>
<dbReference type="Gene3D" id="1.20.1270.220">
    <property type="match status" value="1"/>
</dbReference>
<dbReference type="PANTHER" id="PTHR22880">
    <property type="entry name" value="FALZ-RELATED BROMODOMAIN-CONTAINING PROTEINS"/>
    <property type="match status" value="1"/>
</dbReference>
<feature type="compositionally biased region" description="Basic and acidic residues" evidence="2">
    <location>
        <begin position="965"/>
        <end position="980"/>
    </location>
</feature>
<dbReference type="SMART" id="SM00297">
    <property type="entry name" value="BROMO"/>
    <property type="match status" value="2"/>
</dbReference>
<dbReference type="InterPro" id="IPR001487">
    <property type="entry name" value="Bromodomain"/>
</dbReference>
<feature type="compositionally biased region" description="Basic and acidic residues" evidence="2">
    <location>
        <begin position="315"/>
        <end position="325"/>
    </location>
</feature>
<evidence type="ECO:0000256" key="1">
    <source>
        <dbReference type="ARBA" id="ARBA00023117"/>
    </source>
</evidence>
<feature type="compositionally biased region" description="Basic and acidic residues" evidence="2">
    <location>
        <begin position="292"/>
        <end position="305"/>
    </location>
</feature>
<feature type="compositionally biased region" description="Low complexity" evidence="2">
    <location>
        <begin position="827"/>
        <end position="847"/>
    </location>
</feature>
<feature type="compositionally biased region" description="Pro residues" evidence="2">
    <location>
        <begin position="527"/>
        <end position="543"/>
    </location>
</feature>
<dbReference type="PROSITE" id="PS51525">
    <property type="entry name" value="NET"/>
    <property type="match status" value="1"/>
</dbReference>
<feature type="compositionally biased region" description="Polar residues" evidence="2">
    <location>
        <begin position="983"/>
        <end position="995"/>
    </location>
</feature>
<accession>A0A4P7N0H8</accession>
<feature type="compositionally biased region" description="Polar residues" evidence="2">
    <location>
        <begin position="31"/>
        <end position="48"/>
    </location>
</feature>
<dbReference type="GO" id="GO:0006338">
    <property type="term" value="P:chromatin remodeling"/>
    <property type="evidence" value="ECO:0007669"/>
    <property type="project" value="TreeGrafter"/>
</dbReference>
<dbReference type="InterPro" id="IPR036427">
    <property type="entry name" value="Bromodomain-like_sf"/>
</dbReference>
<dbReference type="PRINTS" id="PR00503">
    <property type="entry name" value="BROMODOMAIN"/>
</dbReference>
<feature type="compositionally biased region" description="Polar residues" evidence="2">
    <location>
        <begin position="236"/>
        <end position="251"/>
    </location>
</feature>
<dbReference type="PROSITE" id="PS50014">
    <property type="entry name" value="BROMODOMAIN_2"/>
    <property type="match status" value="2"/>
</dbReference>
<feature type="compositionally biased region" description="Low complexity" evidence="2">
    <location>
        <begin position="712"/>
        <end position="721"/>
    </location>
</feature>
<dbReference type="CDD" id="cd04369">
    <property type="entry name" value="Bromodomain"/>
    <property type="match status" value="1"/>
</dbReference>
<sequence length="1021" mass="109151">MAVMASPKPDATAVDQKQAVKMASIGGEESVATSNGVEGHSPTQNGVKSSPEAPIKGSTDPATEADADIDKLSSNHAQNSDAFSSNKLITTEPTITTTDETEMKAEEQDDKSKSEAEDSKVPAANGTSAKSGDDDVKDESKPAKEEDEVKPAAQSATNENPKPDESIEDAEESKDAEMSEAPPPALDAKTEASGAASPKSDTKPASPKATKESEESSATKTNEVNGEEDKVDSESKPTSTDSSLNPPSMSNLAIDASQDASVAENQDTSMAEAPSQTNKVAREREDDTSEEPAAKRAKTESRSTELDAETTTTKKVSDTKPKTDSPKSSAVATDNKSETEAAEVDAAPFAPEPMDVDPEGWEESAQKLVPKPIRALPGSIMHPTSYDKPISEFANREIRRALGSVKKTKAGGNFKDSVAKLWPVLAESYNSKVKKPMDIGLMERNLRSGVYKTIGEFKADLDLLVLNSYYFNGAMHDVTKSAISLLESVLYKLVDTPLDELNKPSSSQSKSASSTRHAEPRAATQPKPKPAPAPAKPPPPPAPIEKVVQSPIHAAPAARRDSKDDDRPKRPIHPPKKELGYDGKGSKKKKLSPDLKYCDDILKDLAKPKSHGIAWIFAKPVDETRDGAPGYYSIIKKPMDLGTMTVKLQEGKYRSAADFKADFDLMLNNCFTFNPAGTDVHALARNLEAYFQDKWAGIDAYVAKHASRAPARRTSASSPSAGIKDESEDEGPASEPEPEVPAAHLDQIRELKKKIDAVDASITKHKEQYTEEVANSADPSDTSKLDILMSIIQMLNKDLGDKKKKLAELEASTPASKPKPAAKAKKAAAAGNALPNKKAAGGNKKASGAGGKKSSKRVMSTIEKEAIANGINELDGTYLEQAVAVIKKDTNQEENGDGELELEIEQLSIDALNKLYDLMCSGIKGFRSNVESMVRSAQATAPPPAQAPPAIAGRGQKPKKNKPMGKGEQERKLEHLEKLKAQYTANKGRQGSGSQEPPGANELASQEPADEEDSDVSSEEE</sequence>
<keyword evidence="1" id="KW-0103">Bromodomain</keyword>
<feature type="region of interest" description="Disordered" evidence="2">
    <location>
        <begin position="1"/>
        <end position="364"/>
    </location>
</feature>
<dbReference type="EMBL" id="CP034205">
    <property type="protein sequence ID" value="QBZ55807.1"/>
    <property type="molecule type" value="Genomic_DNA"/>
</dbReference>
<evidence type="ECO:0000256" key="2">
    <source>
        <dbReference type="SAM" id="MobiDB-lite"/>
    </source>
</evidence>
<evidence type="ECO:0000313" key="3">
    <source>
        <dbReference type="EMBL" id="QBZ55807.1"/>
    </source>
</evidence>
<feature type="region of interest" description="Disordered" evidence="2">
    <location>
        <begin position="935"/>
        <end position="1021"/>
    </location>
</feature>
<feature type="compositionally biased region" description="Basic and acidic residues" evidence="2">
    <location>
        <begin position="101"/>
        <end position="120"/>
    </location>
</feature>
<feature type="region of interest" description="Disordered" evidence="2">
    <location>
        <begin position="499"/>
        <end position="590"/>
    </location>
</feature>
<evidence type="ECO:0000313" key="4">
    <source>
        <dbReference type="Proteomes" id="UP000294847"/>
    </source>
</evidence>
<dbReference type="GO" id="GO:0000785">
    <property type="term" value="C:chromatin"/>
    <property type="evidence" value="ECO:0007669"/>
    <property type="project" value="TreeGrafter"/>
</dbReference>
<feature type="region of interest" description="Disordered" evidence="2">
    <location>
        <begin position="708"/>
        <end position="741"/>
    </location>
</feature>
<dbReference type="GO" id="GO:0006355">
    <property type="term" value="P:regulation of DNA-templated transcription"/>
    <property type="evidence" value="ECO:0007669"/>
    <property type="project" value="TreeGrafter"/>
</dbReference>
<name>A0A4P7N0H8_PYROR</name>
<feature type="compositionally biased region" description="Polar residues" evidence="2">
    <location>
        <begin position="258"/>
        <end position="279"/>
    </location>
</feature>
<feature type="compositionally biased region" description="Acidic residues" evidence="2">
    <location>
        <begin position="726"/>
        <end position="738"/>
    </location>
</feature>
<dbReference type="Pfam" id="PF00439">
    <property type="entry name" value="Bromodomain"/>
    <property type="match status" value="2"/>
</dbReference>
<gene>
    <name evidence="3" type="ORF">PoMZ_00709</name>
</gene>
<dbReference type="AlphaFoldDB" id="A0A4P7N0H8"/>
<dbReference type="InterPro" id="IPR027353">
    <property type="entry name" value="NET_dom"/>
</dbReference>
<dbReference type="GO" id="GO:0005634">
    <property type="term" value="C:nucleus"/>
    <property type="evidence" value="ECO:0007669"/>
    <property type="project" value="TreeGrafter"/>
</dbReference>
<dbReference type="Gene3D" id="1.20.920.10">
    <property type="entry name" value="Bromodomain-like"/>
    <property type="match status" value="2"/>
</dbReference>
<feature type="compositionally biased region" description="Low complexity" evidence="2">
    <location>
        <begin position="505"/>
        <end position="514"/>
    </location>
</feature>
<reference evidence="3 4" key="1">
    <citation type="journal article" date="2019" name="Mol. Biol. Evol.">
        <title>Blast fungal genomes show frequent chromosomal changes, gene gains and losses, and effector gene turnover.</title>
        <authorList>
            <person name="Gomez Luciano L.B."/>
            <person name="Jason Tsai I."/>
            <person name="Chuma I."/>
            <person name="Tosa Y."/>
            <person name="Chen Y.H."/>
            <person name="Li J.Y."/>
            <person name="Li M.Y."/>
            <person name="Jade Lu M.Y."/>
            <person name="Nakayashiki H."/>
            <person name="Li W.H."/>
        </authorList>
    </citation>
    <scope>NUCLEOTIDE SEQUENCE [LARGE SCALE GENOMIC DNA]</scope>
    <source>
        <strain evidence="3">MZ5-1-6</strain>
    </source>
</reference>
<dbReference type="CDD" id="cd05499">
    <property type="entry name" value="Bromo_BDF1_2_II"/>
    <property type="match status" value="1"/>
</dbReference>
<dbReference type="SUPFAM" id="SSF47370">
    <property type="entry name" value="Bromodomain"/>
    <property type="match status" value="2"/>
</dbReference>
<dbReference type="InterPro" id="IPR050935">
    <property type="entry name" value="Bromo_chromatin_reader"/>
</dbReference>
<feature type="compositionally biased region" description="Basic and acidic residues" evidence="2">
    <location>
        <begin position="558"/>
        <end position="590"/>
    </location>
</feature>
<feature type="compositionally biased region" description="Acidic residues" evidence="2">
    <location>
        <begin position="1008"/>
        <end position="1021"/>
    </location>
</feature>
<dbReference type="PROSITE" id="PS00633">
    <property type="entry name" value="BROMODOMAIN_1"/>
    <property type="match status" value="1"/>
</dbReference>
<protein>
    <submittedName>
        <fullName evidence="3">Uncharacterized protein</fullName>
    </submittedName>
</protein>
<proteinExistence type="predicted"/>
<dbReference type="PANTHER" id="PTHR22880:SF225">
    <property type="entry name" value="BROMODOMAIN-CONTAINING PROTEIN BET-1-RELATED"/>
    <property type="match status" value="1"/>
</dbReference>
<dbReference type="Pfam" id="PF17035">
    <property type="entry name" value="BET"/>
    <property type="match status" value="1"/>
</dbReference>
<dbReference type="InterPro" id="IPR018359">
    <property type="entry name" value="Bromodomain_CS"/>
</dbReference>
<dbReference type="Proteomes" id="UP000294847">
    <property type="component" value="Chromosome 2"/>
</dbReference>